<keyword evidence="2" id="KW-1185">Reference proteome</keyword>
<name>A0A099F256_9RHOB</name>
<evidence type="ECO:0000313" key="2">
    <source>
        <dbReference type="Proteomes" id="UP000029846"/>
    </source>
</evidence>
<dbReference type="Proteomes" id="UP000029846">
    <property type="component" value="Unassembled WGS sequence"/>
</dbReference>
<gene>
    <name evidence="1" type="ORF">IT41_10625</name>
</gene>
<accession>A0A099F256</accession>
<dbReference type="EMBL" id="JRKN01000012">
    <property type="protein sequence ID" value="KGJ04348.1"/>
    <property type="molecule type" value="Genomic_DNA"/>
</dbReference>
<organism evidence="1 2">
    <name type="scientific">Paracoccus halophilus</name>
    <dbReference type="NCBI Taxonomy" id="376733"/>
    <lineage>
        <taxon>Bacteria</taxon>
        <taxon>Pseudomonadati</taxon>
        <taxon>Pseudomonadota</taxon>
        <taxon>Alphaproteobacteria</taxon>
        <taxon>Rhodobacterales</taxon>
        <taxon>Paracoccaceae</taxon>
        <taxon>Paracoccus</taxon>
    </lineage>
</organism>
<dbReference type="AlphaFoldDB" id="A0A099F256"/>
<comment type="caution">
    <text evidence="1">The sequence shown here is derived from an EMBL/GenBank/DDBJ whole genome shotgun (WGS) entry which is preliminary data.</text>
</comment>
<protein>
    <submittedName>
        <fullName evidence="1">Uncharacterized protein</fullName>
    </submittedName>
</protein>
<evidence type="ECO:0000313" key="1">
    <source>
        <dbReference type="EMBL" id="KGJ04348.1"/>
    </source>
</evidence>
<proteinExistence type="predicted"/>
<reference evidence="1 2" key="1">
    <citation type="submission" date="2014-09" db="EMBL/GenBank/DDBJ databases">
        <authorList>
            <person name="McGinnis J.M."/>
            <person name="Wolfgang W.J."/>
        </authorList>
    </citation>
    <scope>NUCLEOTIDE SEQUENCE [LARGE SCALE GENOMIC DNA]</scope>
    <source>
        <strain evidence="1 2">JCM 14014</strain>
    </source>
</reference>
<reference evidence="1 2" key="2">
    <citation type="submission" date="2014-10" db="EMBL/GenBank/DDBJ databases">
        <title>Paracoccus sanguinis sp. nov., isolated from clinical specimens of New York State patients.</title>
        <authorList>
            <person name="Mingle L.A."/>
            <person name="Cole J.A."/>
            <person name="Lapierre P."/>
            <person name="Musser K.A."/>
        </authorList>
    </citation>
    <scope>NUCLEOTIDE SEQUENCE [LARGE SCALE GENOMIC DNA]</scope>
    <source>
        <strain evidence="1 2">JCM 14014</strain>
    </source>
</reference>
<sequence length="97" mass="10263">MPAMMPETAPPVLGFPGSADMAISDIKGLKDIICRDHGGALRLMRGDEGRARQGFVGIFGDQGQRRGGAPLLAYPAGETAARLWSPDCLPASCIRPR</sequence>